<dbReference type="RefSeq" id="WP_058451658.1">
    <property type="nucleotide sequence ID" value="NZ_CAAAIB010000015.1"/>
</dbReference>
<name>A0A0W0WBI9_9GAMM</name>
<proteinExistence type="predicted"/>
<dbReference type="EMBL" id="LNYL01000022">
    <property type="protein sequence ID" value="KTD29672.1"/>
    <property type="molecule type" value="Genomic_DNA"/>
</dbReference>
<organism evidence="1 2">
    <name type="scientific">Legionella maceachernii</name>
    <dbReference type="NCBI Taxonomy" id="466"/>
    <lineage>
        <taxon>Bacteria</taxon>
        <taxon>Pseudomonadati</taxon>
        <taxon>Pseudomonadota</taxon>
        <taxon>Gammaproteobacteria</taxon>
        <taxon>Legionellales</taxon>
        <taxon>Legionellaceae</taxon>
        <taxon>Legionella</taxon>
    </lineage>
</organism>
<gene>
    <name evidence="1" type="ORF">Lmac_0847</name>
</gene>
<dbReference type="Proteomes" id="UP000054908">
    <property type="component" value="Unassembled WGS sequence"/>
</dbReference>
<accession>A0A0W0WBI9</accession>
<evidence type="ECO:0000313" key="1">
    <source>
        <dbReference type="EMBL" id="KTD29672.1"/>
    </source>
</evidence>
<dbReference type="OrthoDB" id="7842371at2"/>
<keyword evidence="2" id="KW-1185">Reference proteome</keyword>
<comment type="caution">
    <text evidence="1">The sequence shown here is derived from an EMBL/GenBank/DDBJ whole genome shotgun (WGS) entry which is preliminary data.</text>
</comment>
<sequence length="531" mass="59743">MVMTPGATQIPVRIVGSSIFGRHPIISDERTWNMFISDDWLLNFAGYEQAVEILTQGTEGRGLFHSTRGNFLLAVLGANVYRIDANLGFSFLFSIATNTGEVFMDENLSSQIAIVDGSTIAYIYNYTTETFGNIVWDYGSGGTTFTPNYVTYQNTYFIFGNGDNTTSGSQWFVYKSGFNPTTLADPLKLSWVQTLTLQTKPDFAKACIRIPSHGNNLLVLGSTVAEIWTNVAGLQIYQRQSSINIDYGVASVSTIAASDDMIAWLGINEKSSPAIMVMTGGQAQRISTDGIDYLLSGVERPDRSTAMFYRQDGHVFYILTFFDQADNFSIMYDFTTQKFFDITDWDFTYHPARQMAYFDNEIYFVSLKQGSLMRISTNLTSISTDIQNEYEIPRIRKCDTYRLPGSDRFIVNQFSFTIENGIEPDVDYQFECDGHILGEVSGNFMYSEDDLPLLVEGGSCQIYRPRVDVTLSKNGGETYSNAVSYYMHPTGKYKNQPRFNKLGEANQFTIQMRFWGFGGVVVANGMLEVYQ</sequence>
<protein>
    <submittedName>
        <fullName evidence="1">Phage stabilization protein</fullName>
    </submittedName>
</protein>
<dbReference type="STRING" id="466.Lmac_0847"/>
<dbReference type="AlphaFoldDB" id="A0A0W0WBI9"/>
<reference evidence="1 2" key="1">
    <citation type="submission" date="2015-11" db="EMBL/GenBank/DDBJ databases">
        <title>Genomic analysis of 38 Legionella species identifies large and diverse effector repertoires.</title>
        <authorList>
            <person name="Burstein D."/>
            <person name="Amaro F."/>
            <person name="Zusman T."/>
            <person name="Lifshitz Z."/>
            <person name="Cohen O."/>
            <person name="Gilbert J.A."/>
            <person name="Pupko T."/>
            <person name="Shuman H.A."/>
            <person name="Segal G."/>
        </authorList>
    </citation>
    <scope>NUCLEOTIDE SEQUENCE [LARGE SCALE GENOMIC DNA]</scope>
    <source>
        <strain evidence="1 2">PX-1-G2-E2</strain>
    </source>
</reference>
<evidence type="ECO:0000313" key="2">
    <source>
        <dbReference type="Proteomes" id="UP000054908"/>
    </source>
</evidence>
<dbReference type="PATRIC" id="fig|466.6.peg.904"/>